<feature type="compositionally biased region" description="Acidic residues" evidence="7">
    <location>
        <begin position="359"/>
        <end position="368"/>
    </location>
</feature>
<organism evidence="8 9">
    <name type="scientific">Deer atadenovirus A</name>
    <dbReference type="NCBI Taxonomy" id="2169706"/>
    <lineage>
        <taxon>Viruses</taxon>
        <taxon>Varidnaviria</taxon>
        <taxon>Bamfordvirae</taxon>
        <taxon>Preplasmiviricota</taxon>
        <taxon>Polisuviricotina</taxon>
        <taxon>Pharingeaviricetes</taxon>
        <taxon>Rowavirales</taxon>
        <taxon>Adenoviridae</taxon>
        <taxon>Barthadenovirus</taxon>
        <taxon>Barthadenovirus cervi</taxon>
    </lineage>
</organism>
<dbReference type="GO" id="GO:0039693">
    <property type="term" value="P:viral DNA genome replication"/>
    <property type="evidence" value="ECO:0007669"/>
    <property type="project" value="UniProtKB-KW"/>
</dbReference>
<keyword evidence="5" id="KW-0190">Covalent protein-DNA linkage</keyword>
<evidence type="ECO:0000256" key="6">
    <source>
        <dbReference type="ARBA" id="ARBA00023125"/>
    </source>
</evidence>
<evidence type="ECO:0000256" key="2">
    <source>
        <dbReference type="ARBA" id="ARBA00022562"/>
    </source>
</evidence>
<keyword evidence="1" id="KW-0597">Phosphoprotein</keyword>
<name>A0A5C1IS92_9ADEN</name>
<evidence type="ECO:0000256" key="1">
    <source>
        <dbReference type="ARBA" id="ARBA00022553"/>
    </source>
</evidence>
<keyword evidence="4" id="KW-1194">Viral DNA replication</keyword>
<keyword evidence="3" id="KW-0235">DNA replication</keyword>
<keyword evidence="6" id="KW-0238">DNA-binding</keyword>
<evidence type="ECO:0000256" key="3">
    <source>
        <dbReference type="ARBA" id="ARBA00022705"/>
    </source>
</evidence>
<dbReference type="GO" id="GO:0006260">
    <property type="term" value="P:DNA replication"/>
    <property type="evidence" value="ECO:0007669"/>
    <property type="project" value="UniProtKB-KW"/>
</dbReference>
<proteinExistence type="predicted"/>
<dbReference type="EMBL" id="MK537328">
    <property type="protein sequence ID" value="QEM20934.1"/>
    <property type="molecule type" value="Genomic_DNA"/>
</dbReference>
<evidence type="ECO:0000313" key="9">
    <source>
        <dbReference type="Proteomes" id="UP000324161"/>
    </source>
</evidence>
<dbReference type="Proteomes" id="UP000324161">
    <property type="component" value="Segment"/>
</dbReference>
<dbReference type="GO" id="GO:0003677">
    <property type="term" value="F:DNA binding"/>
    <property type="evidence" value="ECO:0007669"/>
    <property type="project" value="UniProtKB-KW"/>
</dbReference>
<dbReference type="InterPro" id="IPR003391">
    <property type="entry name" value="Adeno_preterminal"/>
</dbReference>
<feature type="region of interest" description="Disordered" evidence="7">
    <location>
        <begin position="356"/>
        <end position="375"/>
    </location>
</feature>
<dbReference type="Pfam" id="PF02459">
    <property type="entry name" value="Adeno_terminal"/>
    <property type="match status" value="1"/>
</dbReference>
<evidence type="ECO:0000313" key="8">
    <source>
        <dbReference type="EMBL" id="QEM20934.1"/>
    </source>
</evidence>
<evidence type="ECO:0000256" key="5">
    <source>
        <dbReference type="ARBA" id="ARBA00023124"/>
    </source>
</evidence>
<reference evidence="8 9" key="1">
    <citation type="submission" date="2019-02" db="EMBL/GenBank/DDBJ databases">
        <title>Regional distribution of Deer atadenovirus A genotypes.</title>
        <authorList>
            <person name="Kauffman K.M."/>
            <person name="Miller M."/>
        </authorList>
    </citation>
    <scope>NUCLEOTIDE SEQUENCE [LARGE SCALE GENOMIC DNA]</scope>
    <source>
        <strain evidence="8">D9809526</strain>
    </source>
</reference>
<keyword evidence="2" id="KW-1048">Host nucleus</keyword>
<sequence>MTARQQIQQWQQLTGQSQHTLRYMRLTIDLNHPSITHTRTTTERGIKWASRYFEYHVTQLLDLRPRGPVTSQAPFDGEPPPNLLLGYFYVAKVLNNYLFDQRTYSSLAYTLYLSPATYERRMIWQILTDCSYIINTGSYWRAIQSSQDFASSITQIQNAVLMDRILSSLQRGDMQGFGLAISQQNDGRYYSPERNAPFSHSFRLCGLDNRDAKIVNSICDIKRALCNFLILSNNEDCSTICSLPFTDDWITHFIEEFKKIEIPRNECNIPLRDLATVLTLGKGGFKGGALTLRSGTRLGLPFILRQREQRRAITESIRKKRGQNIKKFIDTLPSPRRRPRTVETVENETIERDIQSASEIEDEIDSDRESETSGLSRNNFNDEIIATIVDLIQNLEDELTSEARRSNFFTYGREFFQLLVKYYNQNRLSEEFIQKWLIYFFILEHIASTLYYLHLHFNDRFVRRNIGIQFAQVILRGRNDIGEEIFTRVWFNRENSALKRLYERILTDMIGIIDVEGKDVNFDNFEERDQLLQDIQFIENSGSIEEVFSQINTSFSQLDSVELAFRIKFSGIVAYSTNPVVLRSFERTRQAALNRWLQRQ</sequence>
<evidence type="ECO:0000256" key="4">
    <source>
        <dbReference type="ARBA" id="ARBA00023109"/>
    </source>
</evidence>
<evidence type="ECO:0000256" key="7">
    <source>
        <dbReference type="SAM" id="MobiDB-lite"/>
    </source>
</evidence>
<accession>A0A5C1IS92</accession>
<protein>
    <submittedName>
        <fullName evidence="8">PDNA terminal protein</fullName>
    </submittedName>
</protein>